<comment type="subcellular location">
    <subcellularLocation>
        <location evidence="1">Cell membrane</location>
        <topology evidence="1">Multi-pass membrane protein</topology>
    </subcellularLocation>
</comment>
<dbReference type="InterPro" id="IPR004299">
    <property type="entry name" value="MBOAT_fam"/>
</dbReference>
<evidence type="ECO:0000313" key="10">
    <source>
        <dbReference type="Proteomes" id="UP000234639"/>
    </source>
</evidence>
<evidence type="ECO:0000256" key="1">
    <source>
        <dbReference type="ARBA" id="ARBA00004651"/>
    </source>
</evidence>
<accession>A0A2I1N9Q2</accession>
<evidence type="ECO:0000256" key="3">
    <source>
        <dbReference type="ARBA" id="ARBA00022475"/>
    </source>
</evidence>
<evidence type="ECO:0000256" key="5">
    <source>
        <dbReference type="ARBA" id="ARBA00022989"/>
    </source>
</evidence>
<keyword evidence="6 7" id="KW-0472">Membrane</keyword>
<evidence type="ECO:0000256" key="7">
    <source>
        <dbReference type="PIRNR" id="PIRNR016636"/>
    </source>
</evidence>
<feature type="transmembrane region" description="Helical" evidence="8">
    <location>
        <begin position="6"/>
        <end position="26"/>
    </location>
</feature>
<feature type="transmembrane region" description="Helical" evidence="8">
    <location>
        <begin position="339"/>
        <end position="357"/>
    </location>
</feature>
<dbReference type="PANTHER" id="PTHR13285:SF18">
    <property type="entry name" value="PROTEIN-CYSTEINE N-PALMITOYLTRANSFERASE RASP"/>
    <property type="match status" value="1"/>
</dbReference>
<evidence type="ECO:0000256" key="8">
    <source>
        <dbReference type="SAM" id="Phobius"/>
    </source>
</evidence>
<feature type="transmembrane region" description="Helical" evidence="8">
    <location>
        <begin position="134"/>
        <end position="153"/>
    </location>
</feature>
<protein>
    <submittedName>
        <fullName evidence="9">MBOAT family protein</fullName>
    </submittedName>
</protein>
<comment type="similarity">
    <text evidence="2 7">Belongs to the membrane-bound acyltransferase family.</text>
</comment>
<dbReference type="AlphaFoldDB" id="A0A2I1N9Q2"/>
<dbReference type="PIRSF" id="PIRSF016636">
    <property type="entry name" value="AlgI_DltB"/>
    <property type="match status" value="1"/>
</dbReference>
<feature type="transmembrane region" description="Helical" evidence="8">
    <location>
        <begin position="101"/>
        <end position="122"/>
    </location>
</feature>
<feature type="transmembrane region" description="Helical" evidence="8">
    <location>
        <begin position="406"/>
        <end position="430"/>
    </location>
</feature>
<comment type="caution">
    <text evidence="9">The sequence shown here is derived from an EMBL/GenBank/DDBJ whole genome shotgun (WGS) entry which is preliminary data.</text>
</comment>
<dbReference type="PANTHER" id="PTHR13285">
    <property type="entry name" value="ACYLTRANSFERASE"/>
    <property type="match status" value="1"/>
</dbReference>
<dbReference type="GO" id="GO:0005886">
    <property type="term" value="C:plasma membrane"/>
    <property type="evidence" value="ECO:0007669"/>
    <property type="project" value="UniProtKB-SubCell"/>
</dbReference>
<keyword evidence="7" id="KW-0808">Transferase</keyword>
<sequence length="442" mass="52926">MSLFSVEFIFCFLIFWLIYYIFKFSIFIQKLLILGFSYLFLFAINPIFLLINFVFTLIIYIFSRLILKFNFAFVLSIIFIILNLAFFKYKGYFGFEFKNEFLNTNIFPLGLSFYSFMAITYLYSVKIGELKPKFIDSFVFLSFFITIVSGPILRAKEFFKTLNERKVFEYSNLIFTLILMAFFKKLVLANHLFNYLTPIFNNINNYNFLELFSSLYLYSLLLYFDFSSYVDFVLALGLMCGFKLPKNFNRPFLATDLKEFWRRWHISLMSFFKDYIYIKLGGSRCGNLKTQRNILIVFMLSGIWHGGGLSFFIWGLLHGVCVVLLNLKKNFDILKFDILKRFITFSFLSFIWVFFIFKFDDSIGFIANLSELKEFEILHFLAFIFLIFVFLYLYEKINFYEILMFIFDSLNIFFIIIFLFISFLSIYFLMPSGMPEFIYQGF</sequence>
<evidence type="ECO:0000256" key="6">
    <source>
        <dbReference type="ARBA" id="ARBA00023136"/>
    </source>
</evidence>
<dbReference type="GO" id="GO:0016746">
    <property type="term" value="F:acyltransferase activity"/>
    <property type="evidence" value="ECO:0007669"/>
    <property type="project" value="UniProtKB-KW"/>
</dbReference>
<name>A0A2I1N9Q2_9BACT</name>
<dbReference type="InterPro" id="IPR051085">
    <property type="entry name" value="MB_O-acyltransferase"/>
</dbReference>
<feature type="transmembrane region" description="Helical" evidence="8">
    <location>
        <begin position="216"/>
        <end position="239"/>
    </location>
</feature>
<evidence type="ECO:0000256" key="4">
    <source>
        <dbReference type="ARBA" id="ARBA00022692"/>
    </source>
</evidence>
<keyword evidence="3 7" id="KW-1003">Cell membrane</keyword>
<feature type="transmembrane region" description="Helical" evidence="8">
    <location>
        <begin position="294"/>
        <end position="327"/>
    </location>
</feature>
<evidence type="ECO:0000256" key="2">
    <source>
        <dbReference type="ARBA" id="ARBA00010323"/>
    </source>
</evidence>
<feature type="transmembrane region" description="Helical" evidence="8">
    <location>
        <begin position="38"/>
        <end position="63"/>
    </location>
</feature>
<dbReference type="RefSeq" id="WP_101637180.1">
    <property type="nucleotide sequence ID" value="NZ_PKHU01000004.1"/>
</dbReference>
<keyword evidence="5 8" id="KW-1133">Transmembrane helix</keyword>
<organism evidence="9 10">
    <name type="scientific">Campylobacter ureolyticus</name>
    <dbReference type="NCBI Taxonomy" id="827"/>
    <lineage>
        <taxon>Bacteria</taxon>
        <taxon>Pseudomonadati</taxon>
        <taxon>Campylobacterota</taxon>
        <taxon>Epsilonproteobacteria</taxon>
        <taxon>Campylobacterales</taxon>
        <taxon>Campylobacteraceae</taxon>
        <taxon>Campylobacter</taxon>
    </lineage>
</organism>
<feature type="transmembrane region" description="Helical" evidence="8">
    <location>
        <begin position="377"/>
        <end position="394"/>
    </location>
</feature>
<keyword evidence="4 8" id="KW-0812">Transmembrane</keyword>
<dbReference type="GO" id="GO:0042121">
    <property type="term" value="P:alginic acid biosynthetic process"/>
    <property type="evidence" value="ECO:0007669"/>
    <property type="project" value="InterPro"/>
</dbReference>
<evidence type="ECO:0000313" key="9">
    <source>
        <dbReference type="EMBL" id="PKZ29113.1"/>
    </source>
</evidence>
<dbReference type="EMBL" id="PKHU01000004">
    <property type="protein sequence ID" value="PKZ29113.1"/>
    <property type="molecule type" value="Genomic_DNA"/>
</dbReference>
<dbReference type="InterPro" id="IPR024194">
    <property type="entry name" value="Ac/AlaTfrase_AlgI/DltB"/>
</dbReference>
<dbReference type="PIRSF" id="PIRSF500217">
    <property type="entry name" value="AlgI"/>
    <property type="match status" value="1"/>
</dbReference>
<dbReference type="InterPro" id="IPR028362">
    <property type="entry name" value="AlgI"/>
</dbReference>
<proteinExistence type="inferred from homology"/>
<gene>
    <name evidence="9" type="ORF">CYJ41_04555</name>
</gene>
<keyword evidence="7" id="KW-0012">Acyltransferase</keyword>
<dbReference type="Proteomes" id="UP000234639">
    <property type="component" value="Unassembled WGS sequence"/>
</dbReference>
<feature type="transmembrane region" description="Helical" evidence="8">
    <location>
        <begin position="69"/>
        <end position="89"/>
    </location>
</feature>
<reference evidence="9 10" key="1">
    <citation type="submission" date="2017-12" db="EMBL/GenBank/DDBJ databases">
        <title>Phylogenetic diversity of female urinary microbiome.</title>
        <authorList>
            <person name="Thomas-White K."/>
            <person name="Wolfe A.J."/>
        </authorList>
    </citation>
    <scope>NUCLEOTIDE SEQUENCE [LARGE SCALE GENOMIC DNA]</scope>
    <source>
        <strain evidence="9 10">UMB0112</strain>
    </source>
</reference>
<feature type="transmembrane region" description="Helical" evidence="8">
    <location>
        <begin position="173"/>
        <end position="196"/>
    </location>
</feature>
<dbReference type="Pfam" id="PF03062">
    <property type="entry name" value="MBOAT"/>
    <property type="match status" value="1"/>
</dbReference>